<dbReference type="Proteomes" id="UP000708208">
    <property type="component" value="Unassembled WGS sequence"/>
</dbReference>
<sequence>MDVDTRVDSDIMQRRESDDKRKSPRISQLPRRDSVPMGWHVEEPSRDWIELQKAKVKKSAEVSSNSVRKTPPYYAGNPYPL</sequence>
<comment type="caution">
    <text evidence="2">The sequence shown here is derived from an EMBL/GenBank/DDBJ whole genome shotgun (WGS) entry which is preliminary data.</text>
</comment>
<dbReference type="AlphaFoldDB" id="A0A8J2L3E1"/>
<evidence type="ECO:0000313" key="2">
    <source>
        <dbReference type="EMBL" id="CAG7824782.1"/>
    </source>
</evidence>
<protein>
    <submittedName>
        <fullName evidence="2">Uncharacterized protein</fullName>
    </submittedName>
</protein>
<feature type="compositionally biased region" description="Basic and acidic residues" evidence="1">
    <location>
        <begin position="1"/>
        <end position="21"/>
    </location>
</feature>
<evidence type="ECO:0000256" key="1">
    <source>
        <dbReference type="SAM" id="MobiDB-lite"/>
    </source>
</evidence>
<feature type="compositionally biased region" description="Basic and acidic residues" evidence="1">
    <location>
        <begin position="30"/>
        <end position="39"/>
    </location>
</feature>
<feature type="region of interest" description="Disordered" evidence="1">
    <location>
        <begin position="1"/>
        <end position="39"/>
    </location>
</feature>
<keyword evidence="3" id="KW-1185">Reference proteome</keyword>
<accession>A0A8J2L3E1</accession>
<organism evidence="2 3">
    <name type="scientific">Allacma fusca</name>
    <dbReference type="NCBI Taxonomy" id="39272"/>
    <lineage>
        <taxon>Eukaryota</taxon>
        <taxon>Metazoa</taxon>
        <taxon>Ecdysozoa</taxon>
        <taxon>Arthropoda</taxon>
        <taxon>Hexapoda</taxon>
        <taxon>Collembola</taxon>
        <taxon>Symphypleona</taxon>
        <taxon>Sminthuridae</taxon>
        <taxon>Allacma</taxon>
    </lineage>
</organism>
<feature type="region of interest" description="Disordered" evidence="1">
    <location>
        <begin position="57"/>
        <end position="81"/>
    </location>
</feature>
<proteinExistence type="predicted"/>
<name>A0A8J2L3E1_9HEXA</name>
<gene>
    <name evidence="2" type="ORF">AFUS01_LOCUS34924</name>
</gene>
<evidence type="ECO:0000313" key="3">
    <source>
        <dbReference type="Proteomes" id="UP000708208"/>
    </source>
</evidence>
<reference evidence="2" key="1">
    <citation type="submission" date="2021-06" db="EMBL/GenBank/DDBJ databases">
        <authorList>
            <person name="Hodson N. C."/>
            <person name="Mongue J. A."/>
            <person name="Jaron S. K."/>
        </authorList>
    </citation>
    <scope>NUCLEOTIDE SEQUENCE</scope>
</reference>
<dbReference type="EMBL" id="CAJVCH010534004">
    <property type="protein sequence ID" value="CAG7824782.1"/>
    <property type="molecule type" value="Genomic_DNA"/>
</dbReference>